<evidence type="ECO:0000256" key="4">
    <source>
        <dbReference type="ARBA" id="ARBA00023080"/>
    </source>
</evidence>
<name>A0ABW9KEA2_9FIRM</name>
<dbReference type="InterPro" id="IPR033704">
    <property type="entry name" value="dUTPase_trimeric"/>
</dbReference>
<reference evidence="7 8" key="1">
    <citation type="journal article" date="2024" name="Anaerobe">
        <title>The identification of Finegoldia dalianensis sp. nov., isolated from the pus of a patient with skin abscess and genomic analysis of the strains belonging to Finegoldia genus.</title>
        <authorList>
            <person name="Li Y."/>
            <person name="Wang Y."/>
            <person name="Xiao D."/>
            <person name="Wang J."/>
            <person name="Jin D."/>
        </authorList>
    </citation>
    <scope>NUCLEOTIDE SEQUENCE [LARGE SCALE GENOMIC DNA]</scope>
    <source>
        <strain evidence="7 8">LY240594</strain>
    </source>
</reference>
<sequence>MKYFTEKHNLKVGTKDSAGIDLPACLDNTIIVFSKNYADIDTKIHVEIPQGCFGMVVPRSSIGTKKHLALQNTVGIIDSDYRGSIRLKFFNYGNEDVTIDDGEYIAQMIIVPYTSVYLQKVDTLNELSETERGTGGFGSTNK</sequence>
<dbReference type="PANTHER" id="PTHR11241:SF0">
    <property type="entry name" value="DEOXYURIDINE 5'-TRIPHOSPHATE NUCLEOTIDOHYDROLASE"/>
    <property type="match status" value="1"/>
</dbReference>
<dbReference type="NCBIfam" id="TIGR00576">
    <property type="entry name" value="dut"/>
    <property type="match status" value="1"/>
</dbReference>
<gene>
    <name evidence="7" type="primary">dut</name>
    <name evidence="7" type="ORF">ABDJ34_08140</name>
</gene>
<dbReference type="EMBL" id="JBDLBQ010000007">
    <property type="protein sequence ID" value="MFN2102869.1"/>
    <property type="molecule type" value="Genomic_DNA"/>
</dbReference>
<dbReference type="SUPFAM" id="SSF51283">
    <property type="entry name" value="dUTPase-like"/>
    <property type="match status" value="1"/>
</dbReference>
<dbReference type="Pfam" id="PF00692">
    <property type="entry name" value="dUTPase"/>
    <property type="match status" value="1"/>
</dbReference>
<dbReference type="Gene3D" id="2.70.40.10">
    <property type="match status" value="1"/>
</dbReference>
<accession>A0ABW9KEA2</accession>
<dbReference type="InterPro" id="IPR036157">
    <property type="entry name" value="dUTPase-like_sf"/>
</dbReference>
<organism evidence="7 8">
    <name type="scientific">Finegoldia dalianensis</name>
    <dbReference type="NCBI Taxonomy" id="3145239"/>
    <lineage>
        <taxon>Bacteria</taxon>
        <taxon>Bacillati</taxon>
        <taxon>Bacillota</taxon>
        <taxon>Tissierellia</taxon>
        <taxon>Tissierellales</taxon>
        <taxon>Peptoniphilaceae</taxon>
        <taxon>Finegoldia</taxon>
    </lineage>
</organism>
<dbReference type="RefSeq" id="WP_412702011.1">
    <property type="nucleotide sequence ID" value="NZ_JBDLBQ010000007.1"/>
</dbReference>
<dbReference type="InterPro" id="IPR029054">
    <property type="entry name" value="dUTPase-like"/>
</dbReference>
<dbReference type="InterPro" id="IPR008181">
    <property type="entry name" value="dUTPase"/>
</dbReference>
<dbReference type="Proteomes" id="UP001634413">
    <property type="component" value="Unassembled WGS sequence"/>
</dbReference>
<dbReference type="EC" id="3.6.1.23" evidence="2"/>
<comment type="caution">
    <text evidence="7">The sequence shown here is derived from an EMBL/GenBank/DDBJ whole genome shotgun (WGS) entry which is preliminary data.</text>
</comment>
<comment type="catalytic activity">
    <reaction evidence="5">
        <text>dUTP + H2O = dUMP + diphosphate + H(+)</text>
        <dbReference type="Rhea" id="RHEA:10248"/>
        <dbReference type="ChEBI" id="CHEBI:15377"/>
        <dbReference type="ChEBI" id="CHEBI:15378"/>
        <dbReference type="ChEBI" id="CHEBI:33019"/>
        <dbReference type="ChEBI" id="CHEBI:61555"/>
        <dbReference type="ChEBI" id="CHEBI:246422"/>
        <dbReference type="EC" id="3.6.1.23"/>
    </reaction>
</comment>
<proteinExistence type="inferred from homology"/>
<evidence type="ECO:0000256" key="2">
    <source>
        <dbReference type="ARBA" id="ARBA00012379"/>
    </source>
</evidence>
<dbReference type="GO" id="GO:0004170">
    <property type="term" value="F:dUTP diphosphatase activity"/>
    <property type="evidence" value="ECO:0007669"/>
    <property type="project" value="UniProtKB-EC"/>
</dbReference>
<evidence type="ECO:0000313" key="8">
    <source>
        <dbReference type="Proteomes" id="UP001634413"/>
    </source>
</evidence>
<dbReference type="CDD" id="cd07557">
    <property type="entry name" value="trimeric_dUTPase"/>
    <property type="match status" value="1"/>
</dbReference>
<keyword evidence="8" id="KW-1185">Reference proteome</keyword>
<evidence type="ECO:0000313" key="7">
    <source>
        <dbReference type="EMBL" id="MFN2102869.1"/>
    </source>
</evidence>
<evidence type="ECO:0000256" key="1">
    <source>
        <dbReference type="ARBA" id="ARBA00006581"/>
    </source>
</evidence>
<comment type="similarity">
    <text evidence="1">Belongs to the dUTPase family.</text>
</comment>
<feature type="domain" description="dUTPase-like" evidence="6">
    <location>
        <begin position="7"/>
        <end position="140"/>
    </location>
</feature>
<evidence type="ECO:0000256" key="5">
    <source>
        <dbReference type="ARBA" id="ARBA00047686"/>
    </source>
</evidence>
<protein>
    <recommendedName>
        <fullName evidence="2">dUTP diphosphatase</fullName>
        <ecNumber evidence="2">3.6.1.23</ecNumber>
    </recommendedName>
</protein>
<keyword evidence="4" id="KW-0546">Nucleotide metabolism</keyword>
<evidence type="ECO:0000256" key="3">
    <source>
        <dbReference type="ARBA" id="ARBA00022801"/>
    </source>
</evidence>
<dbReference type="NCBIfam" id="NF001862">
    <property type="entry name" value="PRK00601.1"/>
    <property type="match status" value="1"/>
</dbReference>
<dbReference type="PANTHER" id="PTHR11241">
    <property type="entry name" value="DEOXYURIDINE 5'-TRIPHOSPHATE NUCLEOTIDOHYDROLASE"/>
    <property type="match status" value="1"/>
</dbReference>
<evidence type="ECO:0000259" key="6">
    <source>
        <dbReference type="Pfam" id="PF00692"/>
    </source>
</evidence>
<keyword evidence="3 7" id="KW-0378">Hydrolase</keyword>